<dbReference type="EnsemblPlants" id="KQL28875">
    <property type="protein sequence ID" value="KQL28875"/>
    <property type="gene ID" value="SETIT_019838mg"/>
</dbReference>
<evidence type="ECO:0000313" key="2">
    <source>
        <dbReference type="Proteomes" id="UP000004995"/>
    </source>
</evidence>
<dbReference type="ExpressionAtlas" id="A0A341LNP2">
    <property type="expression patterns" value="baseline"/>
</dbReference>
<dbReference type="Gramene" id="KQL28875">
    <property type="protein sequence ID" value="KQL28875"/>
    <property type="gene ID" value="SETIT_019838mg"/>
</dbReference>
<keyword evidence="2" id="KW-1185">Reference proteome</keyword>
<organism evidence="1 2">
    <name type="scientific">Setaria italica</name>
    <name type="common">Foxtail millet</name>
    <name type="synonym">Panicum italicum</name>
    <dbReference type="NCBI Taxonomy" id="4555"/>
    <lineage>
        <taxon>Eukaryota</taxon>
        <taxon>Viridiplantae</taxon>
        <taxon>Streptophyta</taxon>
        <taxon>Embryophyta</taxon>
        <taxon>Tracheophyta</taxon>
        <taxon>Spermatophyta</taxon>
        <taxon>Magnoliopsida</taxon>
        <taxon>Liliopsida</taxon>
        <taxon>Poales</taxon>
        <taxon>Poaceae</taxon>
        <taxon>PACMAD clade</taxon>
        <taxon>Panicoideae</taxon>
        <taxon>Panicodae</taxon>
        <taxon>Paniceae</taxon>
        <taxon>Cenchrinae</taxon>
        <taxon>Setaria</taxon>
    </lineage>
</organism>
<dbReference type="InParanoid" id="A0A341LNP2"/>
<reference evidence="2" key="1">
    <citation type="journal article" date="2012" name="Nat. Biotechnol.">
        <title>Reference genome sequence of the model plant Setaria.</title>
        <authorList>
            <person name="Bennetzen J.L."/>
            <person name="Schmutz J."/>
            <person name="Wang H."/>
            <person name="Percifield R."/>
            <person name="Hawkins J."/>
            <person name="Pontaroli A.C."/>
            <person name="Estep M."/>
            <person name="Feng L."/>
            <person name="Vaughn J.N."/>
            <person name="Grimwood J."/>
            <person name="Jenkins J."/>
            <person name="Barry K."/>
            <person name="Lindquist E."/>
            <person name="Hellsten U."/>
            <person name="Deshpande S."/>
            <person name="Wang X."/>
            <person name="Wu X."/>
            <person name="Mitros T."/>
            <person name="Triplett J."/>
            <person name="Yang X."/>
            <person name="Ye C.Y."/>
            <person name="Mauro-Herrera M."/>
            <person name="Wang L."/>
            <person name="Li P."/>
            <person name="Sharma M."/>
            <person name="Sharma R."/>
            <person name="Ronald P.C."/>
            <person name="Panaud O."/>
            <person name="Kellogg E.A."/>
            <person name="Brutnell T.P."/>
            <person name="Doust A.N."/>
            <person name="Tuskan G.A."/>
            <person name="Rokhsar D."/>
            <person name="Devos K.M."/>
        </authorList>
    </citation>
    <scope>NUCLEOTIDE SEQUENCE [LARGE SCALE GENOMIC DNA]</scope>
    <source>
        <strain evidence="2">cv. Yugu1</strain>
    </source>
</reference>
<dbReference type="EMBL" id="AGNK02000134">
    <property type="status" value="NOT_ANNOTATED_CDS"/>
    <property type="molecule type" value="Genomic_DNA"/>
</dbReference>
<name>A0A341LNP2_SETIT</name>
<dbReference type="AlphaFoldDB" id="A0A341LNP2"/>
<accession>A0A341LNP2</accession>
<dbReference type="Proteomes" id="UP000004995">
    <property type="component" value="Unassembled WGS sequence"/>
</dbReference>
<reference evidence="1" key="2">
    <citation type="submission" date="2018-08" db="UniProtKB">
        <authorList>
            <consortium name="EnsemblPlants"/>
        </authorList>
    </citation>
    <scope>IDENTIFICATION</scope>
    <source>
        <strain evidence="1">Yugu1</strain>
    </source>
</reference>
<proteinExistence type="predicted"/>
<sequence length="19" mass="1957">MEGKTTRAAVLAASLLVLL</sequence>
<protein>
    <submittedName>
        <fullName evidence="1">Uncharacterized protein</fullName>
    </submittedName>
</protein>
<evidence type="ECO:0000313" key="1">
    <source>
        <dbReference type="EnsemblPlants" id="KQL28875"/>
    </source>
</evidence>